<accession>A0A9I9EIU5</accession>
<organism evidence="1">
    <name type="scientific">Cucumis melo</name>
    <name type="common">Muskmelon</name>
    <dbReference type="NCBI Taxonomy" id="3656"/>
    <lineage>
        <taxon>Eukaryota</taxon>
        <taxon>Viridiplantae</taxon>
        <taxon>Streptophyta</taxon>
        <taxon>Embryophyta</taxon>
        <taxon>Tracheophyta</taxon>
        <taxon>Spermatophyta</taxon>
        <taxon>Magnoliopsida</taxon>
        <taxon>eudicotyledons</taxon>
        <taxon>Gunneridae</taxon>
        <taxon>Pentapetalae</taxon>
        <taxon>rosids</taxon>
        <taxon>fabids</taxon>
        <taxon>Cucurbitales</taxon>
        <taxon>Cucurbitaceae</taxon>
        <taxon>Benincaseae</taxon>
        <taxon>Cucumis</taxon>
    </lineage>
</organism>
<name>A0A9I9EIU5_CUCME</name>
<proteinExistence type="predicted"/>
<evidence type="ECO:0000313" key="1">
    <source>
        <dbReference type="EnsemblPlants" id="MELO3C034413.2.1"/>
    </source>
</evidence>
<dbReference type="AlphaFoldDB" id="A0A9I9EIU5"/>
<dbReference type="EnsemblPlants" id="MELO3C034413.2.1">
    <property type="protein sequence ID" value="MELO3C034413.2.1"/>
    <property type="gene ID" value="MELO3C034413.2"/>
</dbReference>
<reference evidence="1" key="1">
    <citation type="submission" date="2023-03" db="UniProtKB">
        <authorList>
            <consortium name="EnsemblPlants"/>
        </authorList>
    </citation>
    <scope>IDENTIFICATION</scope>
</reference>
<sequence length="492" mass="55314">MAFIRFCSGNFIPSMGGFITPTVYFHQAKPRKSNKVDTTQQIVDKNEALRKRIRELEEKVQNIPTSEHGSCSKSKVHKKEKVLENVVKEKKGIATSVPSISLTSKKKVVEEEKVIATRPSISKNELKASRPMKKEVKVTSEPSNLPIQLKYILRYAERDHWSLLVINPYDDVGLDDFLISEESERDQKNNILENGKGTVECGYYVMRYIREIIDTRNSYSQLELDEDMFSSQVPSIDNVTMVTDVLLLQETGVLLTHKNIGENEKYVGKGCADVFHGIGTNVGRTESGEAFPTPYQHPRLSAKLILPKPLILMPFLHNITLKEQYAIVDGCSIMDNIIISHKCLHFLTTKQKCKSNIATAKNDIRSTSGKRKTHCTYWKKNCLPKEEGGFNFQDLETFNHTLITKQLLINSIVSLSSLLQSSSEFRSINCQLPFYQSQTLSSLNCLPLSIGLFLIPVSPCRSSALSAVVGDRLLLVNVGLSLVGLLLGWLNM</sequence>
<protein>
    <submittedName>
        <fullName evidence="1">Uncharacterized protein</fullName>
    </submittedName>
</protein>
<dbReference type="Gramene" id="MELO3C034413.2.1">
    <property type="protein sequence ID" value="MELO3C034413.2.1"/>
    <property type="gene ID" value="MELO3C034413.2"/>
</dbReference>